<dbReference type="PROSITE" id="PS51257">
    <property type="entry name" value="PROKAR_LIPOPROTEIN"/>
    <property type="match status" value="1"/>
</dbReference>
<feature type="chain" id="PRO_5039021693" description="Lipoprotein" evidence="1">
    <location>
        <begin position="19"/>
        <end position="145"/>
    </location>
</feature>
<feature type="signal peptide" evidence="1">
    <location>
        <begin position="1"/>
        <end position="18"/>
    </location>
</feature>
<protein>
    <recommendedName>
        <fullName evidence="4">Lipoprotein</fullName>
    </recommendedName>
</protein>
<evidence type="ECO:0008006" key="4">
    <source>
        <dbReference type="Google" id="ProtNLM"/>
    </source>
</evidence>
<dbReference type="Proteomes" id="UP000641588">
    <property type="component" value="Unassembled WGS sequence"/>
</dbReference>
<keyword evidence="3" id="KW-1185">Reference proteome</keyword>
<dbReference type="Pfam" id="PF19903">
    <property type="entry name" value="DUF6376"/>
    <property type="match status" value="1"/>
</dbReference>
<name>A0A972GT90_9BACL</name>
<sequence length="145" mass="16215">MRKLTLLFLILSSLILSACSLIEKATNSLEYVNQSTEHINKLSSFAEKAPQMIKDAASNPEAKQELENLIKGLKKDIEQFNLINAPSIAKDIHQQLIDKNKVLLQEINKVVDNGHLALDKLQNSQILTTINDITSLIDRIKNLGL</sequence>
<evidence type="ECO:0000256" key="1">
    <source>
        <dbReference type="SAM" id="SignalP"/>
    </source>
</evidence>
<dbReference type="InterPro" id="IPR045956">
    <property type="entry name" value="DUF6376"/>
</dbReference>
<gene>
    <name evidence="2" type="ORF">GC093_12430</name>
</gene>
<keyword evidence="1" id="KW-0732">Signal</keyword>
<organism evidence="2 3">
    <name type="scientific">Paenibacillus foliorum</name>
    <dbReference type="NCBI Taxonomy" id="2654974"/>
    <lineage>
        <taxon>Bacteria</taxon>
        <taxon>Bacillati</taxon>
        <taxon>Bacillota</taxon>
        <taxon>Bacilli</taxon>
        <taxon>Bacillales</taxon>
        <taxon>Paenibacillaceae</taxon>
        <taxon>Paenibacillus</taxon>
    </lineage>
</organism>
<dbReference type="EMBL" id="WHOD01000052">
    <property type="protein sequence ID" value="NOU94019.1"/>
    <property type="molecule type" value="Genomic_DNA"/>
</dbReference>
<evidence type="ECO:0000313" key="2">
    <source>
        <dbReference type="EMBL" id="NOU94019.1"/>
    </source>
</evidence>
<accession>A0A972GT90</accession>
<evidence type="ECO:0000313" key="3">
    <source>
        <dbReference type="Proteomes" id="UP000641588"/>
    </source>
</evidence>
<reference evidence="2" key="1">
    <citation type="submission" date="2019-10" db="EMBL/GenBank/DDBJ databases">
        <title>Description of Paenibacillus glebae sp. nov.</title>
        <authorList>
            <person name="Carlier A."/>
            <person name="Qi S."/>
        </authorList>
    </citation>
    <scope>NUCLEOTIDE SEQUENCE</scope>
    <source>
        <strain evidence="2">LMG 31456</strain>
    </source>
</reference>
<proteinExistence type="predicted"/>
<dbReference type="AlphaFoldDB" id="A0A972GT90"/>
<comment type="caution">
    <text evidence="2">The sequence shown here is derived from an EMBL/GenBank/DDBJ whole genome shotgun (WGS) entry which is preliminary data.</text>
</comment>
<dbReference type="RefSeq" id="WP_171652217.1">
    <property type="nucleotide sequence ID" value="NZ_WHOD01000052.1"/>
</dbReference>